<name>A0A1H5YYX2_9RHOO</name>
<dbReference type="Proteomes" id="UP000185739">
    <property type="component" value="Chromosome"/>
</dbReference>
<dbReference type="EMBL" id="CP018839">
    <property type="protein sequence ID" value="APR03097.1"/>
    <property type="molecule type" value="Genomic_DNA"/>
</dbReference>
<dbReference type="KEGG" id="tcl:Tchl_0224"/>
<sequence length="78" mass="8566">MTPAEAQRVRAEFDILLAHIAGLIRRFEASGGDVAMRDDYLALHRLQARTLIQRQEYAVDEAPGVMPPGTSAPPGELH</sequence>
<evidence type="ECO:0000313" key="1">
    <source>
        <dbReference type="EMBL" id="APR03097.1"/>
    </source>
</evidence>
<protein>
    <submittedName>
        <fullName evidence="1">Uncharacterized protein</fullName>
    </submittedName>
</protein>
<evidence type="ECO:0000313" key="2">
    <source>
        <dbReference type="Proteomes" id="UP000185739"/>
    </source>
</evidence>
<organism evidence="1 2">
    <name type="scientific">Thauera chlorobenzoica</name>
    <dbReference type="NCBI Taxonomy" id="96773"/>
    <lineage>
        <taxon>Bacteria</taxon>
        <taxon>Pseudomonadati</taxon>
        <taxon>Pseudomonadota</taxon>
        <taxon>Betaproteobacteria</taxon>
        <taxon>Rhodocyclales</taxon>
        <taxon>Zoogloeaceae</taxon>
        <taxon>Thauera</taxon>
    </lineage>
</organism>
<keyword evidence="2" id="KW-1185">Reference proteome</keyword>
<dbReference type="RefSeq" id="WP_075146764.1">
    <property type="nucleotide sequence ID" value="NZ_CP018839.1"/>
</dbReference>
<dbReference type="STRING" id="96773.Tchl_0224"/>
<dbReference type="AlphaFoldDB" id="A0A1H5YYX2"/>
<gene>
    <name evidence="1" type="ORF">Tchl_0224</name>
</gene>
<proteinExistence type="predicted"/>
<reference evidence="1 2" key="1">
    <citation type="submission" date="2016-12" db="EMBL/GenBank/DDBJ databases">
        <title>Complete genome sequence of Thauera chlorobenzoica, a Betaproteobacterium degrading haloaromatics anaerobically to CO2 and halides.</title>
        <authorList>
            <person name="Goris T."/>
            <person name="Mergelsberg M."/>
            <person name="Boll M."/>
        </authorList>
    </citation>
    <scope>NUCLEOTIDE SEQUENCE [LARGE SCALE GENOMIC DNA]</scope>
    <source>
        <strain evidence="1 2">3CB1</strain>
    </source>
</reference>
<accession>A0A1H5YYX2</accession>